<dbReference type="Proteomes" id="UP000477386">
    <property type="component" value="Unassembled WGS sequence"/>
</dbReference>
<organism evidence="1 2">
    <name type="scientific">Spirosoma agri</name>
    <dbReference type="NCBI Taxonomy" id="1987381"/>
    <lineage>
        <taxon>Bacteria</taxon>
        <taxon>Pseudomonadati</taxon>
        <taxon>Bacteroidota</taxon>
        <taxon>Cytophagia</taxon>
        <taxon>Cytophagales</taxon>
        <taxon>Cytophagaceae</taxon>
        <taxon>Spirosoma</taxon>
    </lineage>
</organism>
<sequence length="177" mass="19684">MTKTTCSISEPRLTKLVSSGYNGSPRSIVLNLTTCSVSNVQVNELKQGSMESEYWHLQQKENWNVLPFRGSLPETGTLSTEAGEQFPDTATTELAILQPRLFSDEDQFLSDFKYVMKKTAMIVVGITLFVAGYRHTHRQNEYITAQAALSNSTAAMPQSGIPDDIKQTAAFRLVQPF</sequence>
<comment type="caution">
    <text evidence="1">The sequence shown here is derived from an EMBL/GenBank/DDBJ whole genome shotgun (WGS) entry which is preliminary data.</text>
</comment>
<dbReference type="RefSeq" id="WP_164034624.1">
    <property type="nucleotide sequence ID" value="NZ_JAAGNZ010000001.1"/>
</dbReference>
<reference evidence="1 2" key="1">
    <citation type="submission" date="2020-02" db="EMBL/GenBank/DDBJ databases">
        <title>Draft genome sequence of two Spirosoma agri KCTC 52727 and Spirosoma terrae KCTC 52035.</title>
        <authorList>
            <person name="Rojas J."/>
            <person name="Ambika Manirajan B."/>
            <person name="Ratering S."/>
            <person name="Suarez C."/>
            <person name="Schnell S."/>
        </authorList>
    </citation>
    <scope>NUCLEOTIDE SEQUENCE [LARGE SCALE GENOMIC DNA]</scope>
    <source>
        <strain evidence="1 2">KCTC 52727</strain>
    </source>
</reference>
<protein>
    <submittedName>
        <fullName evidence="1">Uncharacterized protein</fullName>
    </submittedName>
</protein>
<gene>
    <name evidence="1" type="ORF">GK091_00140</name>
</gene>
<dbReference type="EMBL" id="JAAGNZ010000001">
    <property type="protein sequence ID" value="NEU65279.1"/>
    <property type="molecule type" value="Genomic_DNA"/>
</dbReference>
<evidence type="ECO:0000313" key="2">
    <source>
        <dbReference type="Proteomes" id="UP000477386"/>
    </source>
</evidence>
<name>A0A6M0IB08_9BACT</name>
<dbReference type="AlphaFoldDB" id="A0A6M0IB08"/>
<accession>A0A6M0IB08</accession>
<evidence type="ECO:0000313" key="1">
    <source>
        <dbReference type="EMBL" id="NEU65279.1"/>
    </source>
</evidence>
<proteinExistence type="predicted"/>
<keyword evidence="2" id="KW-1185">Reference proteome</keyword>